<dbReference type="InterPro" id="IPR029063">
    <property type="entry name" value="SAM-dependent_MTases_sf"/>
</dbReference>
<sequence length="280" mass="31130">MNPIASIKARVGYFIDKRRVVETPGGKQREFLDKAFSVFYPSSWNYWSHPNLTYSAANGFPSQILALSSTILAEADQVPVAAPEFGQGVDDSKLGILLDEHGSDKYNHDYTKVYARLFHEMGQGAALSILEVGLGTNDPDFISSMTAAGKPGASVRAFRDYLPNASVYGADLDDKILFSEDRIKTSRVDQTDPISFEKMWDNFGRPALDLVIDDGLHSTEANINTFHFATKALKSGGYMVVEDIPERTIPVWQLLSRILGDKKGTLVKANYAYMYVWKKP</sequence>
<gene>
    <name evidence="1" type="ORF">CEJ45_23830</name>
</gene>
<proteinExistence type="predicted"/>
<evidence type="ECO:0000313" key="1">
    <source>
        <dbReference type="EMBL" id="OWY31894.1"/>
    </source>
</evidence>
<evidence type="ECO:0000313" key="2">
    <source>
        <dbReference type="Proteomes" id="UP000214747"/>
    </source>
</evidence>
<accession>A0A225SLH3</accession>
<dbReference type="AlphaFoldDB" id="A0A225SLH3"/>
<dbReference type="SUPFAM" id="SSF53335">
    <property type="entry name" value="S-adenosyl-L-methionine-dependent methyltransferases"/>
    <property type="match status" value="1"/>
</dbReference>
<reference evidence="1 2" key="1">
    <citation type="journal article" date="2010" name="Int. J. Syst. Evol. Microbiol.">
        <title>Reclassification of Herbaspirillum putei as a later heterotypic synonym of Herbaspirillum huttiense, with the description of H. huttiense subsp. huttiense subsp. nov. and H. huttiense subsp. putei subsp. nov., comb. nov., and description of Herbaspirillum aquaticum sp. nov.</title>
        <authorList>
            <person name="Dobritsa A.P."/>
            <person name="Reddy M.C."/>
            <person name="Samadpour M."/>
        </authorList>
    </citation>
    <scope>NUCLEOTIDE SEQUENCE [LARGE SCALE GENOMIC DNA]</scope>
    <source>
        <strain evidence="1 2">IEH 4430</strain>
    </source>
</reference>
<dbReference type="Proteomes" id="UP000214747">
    <property type="component" value="Unassembled WGS sequence"/>
</dbReference>
<dbReference type="Gene3D" id="3.40.50.150">
    <property type="entry name" value="Vaccinia Virus protein VP39"/>
    <property type="match status" value="1"/>
</dbReference>
<dbReference type="RefSeq" id="WP_088757473.1">
    <property type="nucleotide sequence ID" value="NZ_JARJFG010000033.1"/>
</dbReference>
<dbReference type="EMBL" id="NJGV01000035">
    <property type="protein sequence ID" value="OWY31894.1"/>
    <property type="molecule type" value="Genomic_DNA"/>
</dbReference>
<name>A0A225SLH3_9BURK</name>
<keyword evidence="2" id="KW-1185">Reference proteome</keyword>
<comment type="caution">
    <text evidence="1">The sequence shown here is derived from an EMBL/GenBank/DDBJ whole genome shotgun (WGS) entry which is preliminary data.</text>
</comment>
<organism evidence="1 2">
    <name type="scientific">Herbaspirillum aquaticum</name>
    <dbReference type="NCBI Taxonomy" id="568783"/>
    <lineage>
        <taxon>Bacteria</taxon>
        <taxon>Pseudomonadati</taxon>
        <taxon>Pseudomonadota</taxon>
        <taxon>Betaproteobacteria</taxon>
        <taxon>Burkholderiales</taxon>
        <taxon>Oxalobacteraceae</taxon>
        <taxon>Herbaspirillum</taxon>
    </lineage>
</organism>
<protein>
    <recommendedName>
        <fullName evidence="3">Methyltransferase</fullName>
    </recommendedName>
</protein>
<evidence type="ECO:0008006" key="3">
    <source>
        <dbReference type="Google" id="ProtNLM"/>
    </source>
</evidence>